<protein>
    <recommendedName>
        <fullName evidence="10">Lysine transporter LysE</fullName>
    </recommendedName>
</protein>
<comment type="similarity">
    <text evidence="2">Belongs to the Rht family.</text>
</comment>
<evidence type="ECO:0000313" key="8">
    <source>
        <dbReference type="EMBL" id="OOS24084.1"/>
    </source>
</evidence>
<dbReference type="PANTHER" id="PTHR30086:SF14">
    <property type="entry name" value="HOMOSERINE_HOMOSERINE LACTONE EFFLUX PROTEIN"/>
    <property type="match status" value="1"/>
</dbReference>
<dbReference type="GO" id="GO:0042970">
    <property type="term" value="F:homoserine transmembrane transporter activity"/>
    <property type="evidence" value="ECO:0007669"/>
    <property type="project" value="TreeGrafter"/>
</dbReference>
<dbReference type="Pfam" id="PF01810">
    <property type="entry name" value="LysE"/>
    <property type="match status" value="1"/>
</dbReference>
<sequence>MLNGYLLLSYILAILLFLGTPGPVTVMVVNSSIKGGFLSALATIAGTNTASLILITISFIVISGVISVNESYLTWLTMIGALYIIYFAINILRTKSEELHICQHDTNNKKQLIEYFTQGFLVGISNPKDILFFIAFFPTFFAISNKPIISMVILTGIWIVLDYGILSIYAKIFSTIKKSSVINAINKLCGVILLMIALYAFFSTFSKIFMF</sequence>
<dbReference type="InterPro" id="IPR001123">
    <property type="entry name" value="LeuE-type"/>
</dbReference>
<keyword evidence="3" id="KW-1003">Cell membrane</keyword>
<evidence type="ECO:0008006" key="10">
    <source>
        <dbReference type="Google" id="ProtNLM"/>
    </source>
</evidence>
<comment type="caution">
    <text evidence="8">The sequence shown here is derived from an EMBL/GenBank/DDBJ whole genome shotgun (WGS) entry which is preliminary data.</text>
</comment>
<name>A0A1T0CP43_9GAMM</name>
<evidence type="ECO:0000256" key="7">
    <source>
        <dbReference type="SAM" id="Phobius"/>
    </source>
</evidence>
<evidence type="ECO:0000256" key="6">
    <source>
        <dbReference type="ARBA" id="ARBA00023136"/>
    </source>
</evidence>
<proteinExistence type="inferred from homology"/>
<keyword evidence="9" id="KW-1185">Reference proteome</keyword>
<dbReference type="AlphaFoldDB" id="A0A1T0CP43"/>
<comment type="subcellular location">
    <subcellularLocation>
        <location evidence="1">Cell membrane</location>
        <topology evidence="1">Multi-pass membrane protein</topology>
    </subcellularLocation>
</comment>
<feature type="transmembrane region" description="Helical" evidence="7">
    <location>
        <begin position="72"/>
        <end position="92"/>
    </location>
</feature>
<keyword evidence="4 7" id="KW-0812">Transmembrane</keyword>
<organism evidence="8 9">
    <name type="scientific">Moraxella porci DSM 25326</name>
    <dbReference type="NCBI Taxonomy" id="573983"/>
    <lineage>
        <taxon>Bacteria</taxon>
        <taxon>Pseudomonadati</taxon>
        <taxon>Pseudomonadota</taxon>
        <taxon>Gammaproteobacteria</taxon>
        <taxon>Moraxellales</taxon>
        <taxon>Moraxellaceae</taxon>
        <taxon>Moraxella</taxon>
    </lineage>
</organism>
<dbReference type="EMBL" id="MUYV01000011">
    <property type="protein sequence ID" value="OOS24084.1"/>
    <property type="molecule type" value="Genomic_DNA"/>
</dbReference>
<dbReference type="GO" id="GO:0005886">
    <property type="term" value="C:plasma membrane"/>
    <property type="evidence" value="ECO:0007669"/>
    <property type="project" value="UniProtKB-SubCell"/>
</dbReference>
<dbReference type="RefSeq" id="WP_078318399.1">
    <property type="nucleotide sequence ID" value="NZ_MUYV01000011.1"/>
</dbReference>
<reference evidence="8 9" key="1">
    <citation type="submission" date="2017-02" db="EMBL/GenBank/DDBJ databases">
        <title>Draft genome sequence of Moraxella porci CCUG 54912T type strain.</title>
        <authorList>
            <person name="Salva-Serra F."/>
            <person name="Engstrom-Jakobsson H."/>
            <person name="Thorell K."/>
            <person name="Jaen-Luchoro D."/>
            <person name="Gonzales-Siles L."/>
            <person name="Karlsson R."/>
            <person name="Yazdan S."/>
            <person name="Boulund F."/>
            <person name="Johnning A."/>
            <person name="Engstrand L."/>
            <person name="Kristiansson E."/>
            <person name="Moore E."/>
        </authorList>
    </citation>
    <scope>NUCLEOTIDE SEQUENCE [LARGE SCALE GENOMIC DNA]</scope>
    <source>
        <strain evidence="8 9">CCUG 54912</strain>
    </source>
</reference>
<dbReference type="STRING" id="573983.B0681_09050"/>
<evidence type="ECO:0000313" key="9">
    <source>
        <dbReference type="Proteomes" id="UP000190683"/>
    </source>
</evidence>
<feature type="transmembrane region" description="Helical" evidence="7">
    <location>
        <begin position="41"/>
        <end position="66"/>
    </location>
</feature>
<evidence type="ECO:0000256" key="1">
    <source>
        <dbReference type="ARBA" id="ARBA00004651"/>
    </source>
</evidence>
<accession>A0A1T0CP43</accession>
<dbReference type="PANTHER" id="PTHR30086">
    <property type="entry name" value="ARGININE EXPORTER PROTEIN ARGO"/>
    <property type="match status" value="1"/>
</dbReference>
<keyword evidence="6 7" id="KW-0472">Membrane</keyword>
<dbReference type="Proteomes" id="UP000190683">
    <property type="component" value="Unassembled WGS sequence"/>
</dbReference>
<evidence type="ECO:0000256" key="3">
    <source>
        <dbReference type="ARBA" id="ARBA00022475"/>
    </source>
</evidence>
<feature type="transmembrane region" description="Helical" evidence="7">
    <location>
        <begin position="148"/>
        <end position="169"/>
    </location>
</feature>
<keyword evidence="5 7" id="KW-1133">Transmembrane helix</keyword>
<gene>
    <name evidence="8" type="ORF">B0681_09050</name>
</gene>
<feature type="transmembrane region" description="Helical" evidence="7">
    <location>
        <begin position="181"/>
        <end position="202"/>
    </location>
</feature>
<evidence type="ECO:0000256" key="5">
    <source>
        <dbReference type="ARBA" id="ARBA00022989"/>
    </source>
</evidence>
<feature type="transmembrane region" description="Helical" evidence="7">
    <location>
        <begin position="6"/>
        <end position="29"/>
    </location>
</feature>
<evidence type="ECO:0000256" key="4">
    <source>
        <dbReference type="ARBA" id="ARBA00022692"/>
    </source>
</evidence>
<evidence type="ECO:0000256" key="2">
    <source>
        <dbReference type="ARBA" id="ARBA00007928"/>
    </source>
</evidence>